<dbReference type="HOGENOM" id="CLU_004552_6_2_1"/>
<dbReference type="EMBL" id="KN832015">
    <property type="protein sequence ID" value="KIN98442.1"/>
    <property type="molecule type" value="Genomic_DNA"/>
</dbReference>
<protein>
    <recommendedName>
        <fullName evidence="1">CxC1-like cysteine cluster associated with KDZ transposases domain-containing protein</fullName>
    </recommendedName>
</protein>
<dbReference type="InterPro" id="IPR041320">
    <property type="entry name" value="CxC1"/>
</dbReference>
<evidence type="ECO:0000313" key="2">
    <source>
        <dbReference type="EMBL" id="KIN98442.1"/>
    </source>
</evidence>
<feature type="domain" description="CxC1-like cysteine cluster associated with KDZ transposases" evidence="1">
    <location>
        <begin position="51"/>
        <end position="129"/>
    </location>
</feature>
<dbReference type="OrthoDB" id="3200967at2759"/>
<gene>
    <name evidence="2" type="ORF">M404DRAFT_41787</name>
</gene>
<sequence>NAHKKMRQWQQWSSETIPSLIKPFLTYQWLSRNFWHHIDYEQPECSYFIACFPLYLDIWLVPGLQMVDLAVCPCAPAALQLLQMGYFPSAPLGPTLAVSLQLLSLVRQVFMHMPPNISAWCESLEAYLASMGYKVDTKEGICQRFSNAYHWYCILEISVNEYV</sequence>
<dbReference type="Proteomes" id="UP000054217">
    <property type="component" value="Unassembled WGS sequence"/>
</dbReference>
<proteinExistence type="predicted"/>
<keyword evidence="3" id="KW-1185">Reference proteome</keyword>
<name>A0A0C3INB2_PISTI</name>
<dbReference type="STRING" id="870435.A0A0C3INB2"/>
<reference evidence="3" key="2">
    <citation type="submission" date="2015-01" db="EMBL/GenBank/DDBJ databases">
        <title>Evolutionary Origins and Diversification of the Mycorrhizal Mutualists.</title>
        <authorList>
            <consortium name="DOE Joint Genome Institute"/>
            <consortium name="Mycorrhizal Genomics Consortium"/>
            <person name="Kohler A."/>
            <person name="Kuo A."/>
            <person name="Nagy L.G."/>
            <person name="Floudas D."/>
            <person name="Copeland A."/>
            <person name="Barry K.W."/>
            <person name="Cichocki N."/>
            <person name="Veneault-Fourrey C."/>
            <person name="LaButti K."/>
            <person name="Lindquist E.A."/>
            <person name="Lipzen A."/>
            <person name="Lundell T."/>
            <person name="Morin E."/>
            <person name="Murat C."/>
            <person name="Riley R."/>
            <person name="Ohm R."/>
            <person name="Sun H."/>
            <person name="Tunlid A."/>
            <person name="Henrissat B."/>
            <person name="Grigoriev I.V."/>
            <person name="Hibbett D.S."/>
            <person name="Martin F."/>
        </authorList>
    </citation>
    <scope>NUCLEOTIDE SEQUENCE [LARGE SCALE GENOMIC DNA]</scope>
    <source>
        <strain evidence="3">Marx 270</strain>
    </source>
</reference>
<reference evidence="2 3" key="1">
    <citation type="submission" date="2014-04" db="EMBL/GenBank/DDBJ databases">
        <authorList>
            <consortium name="DOE Joint Genome Institute"/>
            <person name="Kuo A."/>
            <person name="Kohler A."/>
            <person name="Costa M.D."/>
            <person name="Nagy L.G."/>
            <person name="Floudas D."/>
            <person name="Copeland A."/>
            <person name="Barry K.W."/>
            <person name="Cichocki N."/>
            <person name="Veneault-Fourrey C."/>
            <person name="LaButti K."/>
            <person name="Lindquist E.A."/>
            <person name="Lipzen A."/>
            <person name="Lundell T."/>
            <person name="Morin E."/>
            <person name="Murat C."/>
            <person name="Sun H."/>
            <person name="Tunlid A."/>
            <person name="Henrissat B."/>
            <person name="Grigoriev I.V."/>
            <person name="Hibbett D.S."/>
            <person name="Martin F."/>
            <person name="Nordberg H.P."/>
            <person name="Cantor M.N."/>
            <person name="Hua S.X."/>
        </authorList>
    </citation>
    <scope>NUCLEOTIDE SEQUENCE [LARGE SCALE GENOMIC DNA]</scope>
    <source>
        <strain evidence="2 3">Marx 270</strain>
    </source>
</reference>
<organism evidence="2 3">
    <name type="scientific">Pisolithus tinctorius Marx 270</name>
    <dbReference type="NCBI Taxonomy" id="870435"/>
    <lineage>
        <taxon>Eukaryota</taxon>
        <taxon>Fungi</taxon>
        <taxon>Dikarya</taxon>
        <taxon>Basidiomycota</taxon>
        <taxon>Agaricomycotina</taxon>
        <taxon>Agaricomycetes</taxon>
        <taxon>Agaricomycetidae</taxon>
        <taxon>Boletales</taxon>
        <taxon>Sclerodermatineae</taxon>
        <taxon>Pisolithaceae</taxon>
        <taxon>Pisolithus</taxon>
    </lineage>
</organism>
<feature type="non-terminal residue" evidence="2">
    <location>
        <position position="1"/>
    </location>
</feature>
<feature type="non-terminal residue" evidence="2">
    <location>
        <position position="163"/>
    </location>
</feature>
<evidence type="ECO:0000259" key="1">
    <source>
        <dbReference type="Pfam" id="PF18802"/>
    </source>
</evidence>
<dbReference type="InParanoid" id="A0A0C3INB2"/>
<evidence type="ECO:0000313" key="3">
    <source>
        <dbReference type="Proteomes" id="UP000054217"/>
    </source>
</evidence>
<accession>A0A0C3INB2</accession>
<dbReference type="AlphaFoldDB" id="A0A0C3INB2"/>
<dbReference type="Pfam" id="PF18802">
    <property type="entry name" value="CxC1"/>
    <property type="match status" value="1"/>
</dbReference>